<dbReference type="Proteomes" id="UP000484842">
    <property type="component" value="Unassembled WGS sequence"/>
</dbReference>
<evidence type="ECO:0000313" key="3">
    <source>
        <dbReference type="Proteomes" id="UP000484842"/>
    </source>
</evidence>
<dbReference type="AlphaFoldDB" id="A0A7X1NYZ6"/>
<comment type="caution">
    <text evidence="2">The sequence shown here is derived from an EMBL/GenBank/DDBJ whole genome shotgun (WGS) entry which is preliminary data.</text>
</comment>
<organism evidence="2 3">
    <name type="scientific">Deinococcus terrestris</name>
    <dbReference type="NCBI Taxonomy" id="2651870"/>
    <lineage>
        <taxon>Bacteria</taxon>
        <taxon>Thermotogati</taxon>
        <taxon>Deinococcota</taxon>
        <taxon>Deinococci</taxon>
        <taxon>Deinococcales</taxon>
        <taxon>Deinococcaceae</taxon>
        <taxon>Deinococcus</taxon>
    </lineage>
</organism>
<feature type="signal peptide" evidence="1">
    <location>
        <begin position="1"/>
        <end position="19"/>
    </location>
</feature>
<proteinExistence type="predicted"/>
<sequence length="512" mass="55616">MPWPRLLLLSALLSGSALGQVTPPPGPPARSQPAPRLNIDELNAEIARQAPAYGGFFVRDGLLSVYVTSTDPAQRQAAVRELFAVQGEELRRRGFSPETVVFVPGQFNAEQLLEAKVAARGIDGWQSIDIDETRNRVVVQLRLPGMEERARAFLAEQGLAPGIVVIAPIPHGKLPEAPAFITPHQAQLKVPVLVAQGNTLPIELRVTNPTGKPLHLEHGSCAFTVEIQNVATGELVLPVPGAQICTMELRLASVPAHSTVTVDSREWNLRSPGGGVVPPGRYVVRAAFAVGARDPQFIRPPDQTFEVVAGTQETGTAQLRNVLRDGAYGIAFHTLLGEEQGQPVVFVFVPDRRAQAGVEQRLREQKLPLDRVRFRVLPPLRVPPSGQGGARLQVGSHTWRGNAQHLFELSANVTPWLAQGAWRCQPVINVVDPRSGDVVGGWPGFWMSRVPHPCSGGGRLSLSSWRGVWDERRSDGTPLHAGRYEVHAGLKVTLKTGRVVWLLAPVQELTVP</sequence>
<keyword evidence="1" id="KW-0732">Signal</keyword>
<dbReference type="EMBL" id="WBSL01000015">
    <property type="protein sequence ID" value="MPY68104.1"/>
    <property type="molecule type" value="Genomic_DNA"/>
</dbReference>
<accession>A0A7X1NYZ6</accession>
<reference evidence="2 3" key="1">
    <citation type="submission" date="2019-10" db="EMBL/GenBank/DDBJ databases">
        <title>Deinococcus sp. isolated from soil.</title>
        <authorList>
            <person name="Li Y."/>
            <person name="Wang J."/>
        </authorList>
    </citation>
    <scope>NUCLEOTIDE SEQUENCE [LARGE SCALE GENOMIC DNA]</scope>
    <source>
        <strain evidence="2 3">SDU3-2</strain>
    </source>
</reference>
<evidence type="ECO:0008006" key="4">
    <source>
        <dbReference type="Google" id="ProtNLM"/>
    </source>
</evidence>
<dbReference type="RefSeq" id="WP_152872410.1">
    <property type="nucleotide sequence ID" value="NZ_WBSL01000015.1"/>
</dbReference>
<evidence type="ECO:0000256" key="1">
    <source>
        <dbReference type="SAM" id="SignalP"/>
    </source>
</evidence>
<name>A0A7X1NYZ6_9DEIO</name>
<feature type="chain" id="PRO_5030948642" description="SPOR domain-containing protein" evidence="1">
    <location>
        <begin position="20"/>
        <end position="512"/>
    </location>
</feature>
<keyword evidence="3" id="KW-1185">Reference proteome</keyword>
<gene>
    <name evidence="2" type="ORF">F8S09_15715</name>
</gene>
<evidence type="ECO:0000313" key="2">
    <source>
        <dbReference type="EMBL" id="MPY68104.1"/>
    </source>
</evidence>
<protein>
    <recommendedName>
        <fullName evidence="4">SPOR domain-containing protein</fullName>
    </recommendedName>
</protein>